<organism evidence="4 5">
    <name type="scientific">Peromyscus maniculatus bairdii</name>
    <name type="common">Prairie deer mouse</name>
    <dbReference type="NCBI Taxonomy" id="230844"/>
    <lineage>
        <taxon>Eukaryota</taxon>
        <taxon>Metazoa</taxon>
        <taxon>Chordata</taxon>
        <taxon>Craniata</taxon>
        <taxon>Vertebrata</taxon>
        <taxon>Euteleostomi</taxon>
        <taxon>Mammalia</taxon>
        <taxon>Eutheria</taxon>
        <taxon>Euarchontoglires</taxon>
        <taxon>Glires</taxon>
        <taxon>Rodentia</taxon>
        <taxon>Myomorpha</taxon>
        <taxon>Muroidea</taxon>
        <taxon>Cricetidae</taxon>
        <taxon>Neotominae</taxon>
        <taxon>Peromyscus</taxon>
    </lineage>
</organism>
<evidence type="ECO:0000256" key="1">
    <source>
        <dbReference type="ARBA" id="ARBA00009162"/>
    </source>
</evidence>
<dbReference type="InterPro" id="IPR029391">
    <property type="entry name" value="CSN9_metazoa"/>
</dbReference>
<keyword evidence="5" id="KW-1185">Reference proteome</keyword>
<dbReference type="RefSeq" id="XP_042134699.1">
    <property type="nucleotide sequence ID" value="XM_042278765.1"/>
</dbReference>
<name>A0A8C8UHT6_PERMB</name>
<dbReference type="Ensembl" id="ENSPEMT00000041032.1">
    <property type="protein sequence ID" value="ENSPEMP00000029535.1"/>
    <property type="gene ID" value="ENSPEMG00000027773.1"/>
</dbReference>
<dbReference type="GO" id="GO:0008180">
    <property type="term" value="C:COP9 signalosome"/>
    <property type="evidence" value="ECO:0007669"/>
    <property type="project" value="UniProtKB-KW"/>
</dbReference>
<proteinExistence type="inferred from homology"/>
<reference evidence="4 5" key="1">
    <citation type="submission" date="2018-10" db="EMBL/GenBank/DDBJ databases">
        <title>Improved assembly of the deer mouse Peromyscus maniculatus genome.</title>
        <authorList>
            <person name="Lassance J.-M."/>
            <person name="Hoekstra H.E."/>
        </authorList>
    </citation>
    <scope>NUCLEOTIDE SEQUENCE [LARGE SCALE GENOMIC DNA]</scope>
</reference>
<sequence>MPQPQDEASVDEMFQEGMGPYKDLDEAGGSTGLLMDLSANEKTVHANFFNDFEDIFDDDVQ</sequence>
<dbReference type="OrthoDB" id="9972368at2759"/>
<dbReference type="AlphaFoldDB" id="A0A8C8UHT6"/>
<reference evidence="4" key="3">
    <citation type="submission" date="2025-09" db="UniProtKB">
        <authorList>
            <consortium name="Ensembl"/>
        </authorList>
    </citation>
    <scope>IDENTIFICATION</scope>
</reference>
<comment type="similarity">
    <text evidence="1">Belongs to the CSN9 family.</text>
</comment>
<gene>
    <name evidence="4" type="primary">LOC102911513</name>
</gene>
<dbReference type="PANTHER" id="PTHR28562">
    <property type="entry name" value="COP9 SIGNALOSOME COMPLEX SUBUNIT 9"/>
    <property type="match status" value="1"/>
</dbReference>
<evidence type="ECO:0000313" key="4">
    <source>
        <dbReference type="Ensembl" id="ENSPEMP00000029535.1"/>
    </source>
</evidence>
<evidence type="ECO:0000313" key="5">
    <source>
        <dbReference type="Proteomes" id="UP000694547"/>
    </source>
</evidence>
<keyword evidence="3" id="KW-0736">Signalosome</keyword>
<evidence type="ECO:0000256" key="3">
    <source>
        <dbReference type="ARBA" id="ARBA00022790"/>
    </source>
</evidence>
<dbReference type="Pfam" id="PF15004">
    <property type="entry name" value="MYEOV2"/>
    <property type="match status" value="1"/>
</dbReference>
<reference evidence="4" key="2">
    <citation type="submission" date="2025-08" db="UniProtKB">
        <authorList>
            <consortium name="Ensembl"/>
        </authorList>
    </citation>
    <scope>IDENTIFICATION</scope>
</reference>
<evidence type="ECO:0000256" key="2">
    <source>
        <dbReference type="ARBA" id="ARBA00014874"/>
    </source>
</evidence>
<dbReference type="Proteomes" id="UP000694547">
    <property type="component" value="Chromosome 5"/>
</dbReference>
<dbReference type="GeneTree" id="ENSGT00980000198875"/>
<protein>
    <recommendedName>
        <fullName evidence="2">COP9 signalosome complex subunit 9</fullName>
    </recommendedName>
</protein>
<accession>A0A8C8UHT6</accession>